<evidence type="ECO:0000313" key="10">
    <source>
        <dbReference type="Proteomes" id="UP000256645"/>
    </source>
</evidence>
<dbReference type="GO" id="GO:0000978">
    <property type="term" value="F:RNA polymerase II cis-regulatory region sequence-specific DNA binding"/>
    <property type="evidence" value="ECO:0007669"/>
    <property type="project" value="TreeGrafter"/>
</dbReference>
<feature type="compositionally biased region" description="Low complexity" evidence="7">
    <location>
        <begin position="710"/>
        <end position="724"/>
    </location>
</feature>
<dbReference type="AlphaFoldDB" id="A0A3D8RGZ8"/>
<dbReference type="PROSITE" id="PS51088">
    <property type="entry name" value="TEA_2"/>
    <property type="match status" value="1"/>
</dbReference>
<evidence type="ECO:0000256" key="6">
    <source>
        <dbReference type="PROSITE-ProRule" id="PRU00505"/>
    </source>
</evidence>
<organism evidence="9 10">
    <name type="scientific">Coleophoma cylindrospora</name>
    <dbReference type="NCBI Taxonomy" id="1849047"/>
    <lineage>
        <taxon>Eukaryota</taxon>
        <taxon>Fungi</taxon>
        <taxon>Dikarya</taxon>
        <taxon>Ascomycota</taxon>
        <taxon>Pezizomycotina</taxon>
        <taxon>Leotiomycetes</taxon>
        <taxon>Helotiales</taxon>
        <taxon>Dermateaceae</taxon>
        <taxon>Coleophoma</taxon>
    </lineage>
</organism>
<keyword evidence="4" id="KW-0804">Transcription</keyword>
<evidence type="ECO:0000259" key="8">
    <source>
        <dbReference type="PROSITE" id="PS51088"/>
    </source>
</evidence>
<dbReference type="InterPro" id="IPR000818">
    <property type="entry name" value="TEA/ATTS_dom"/>
</dbReference>
<dbReference type="GO" id="GO:0005667">
    <property type="term" value="C:transcription regulator complex"/>
    <property type="evidence" value="ECO:0007669"/>
    <property type="project" value="TreeGrafter"/>
</dbReference>
<feature type="compositionally biased region" description="Polar residues" evidence="7">
    <location>
        <begin position="65"/>
        <end position="78"/>
    </location>
</feature>
<dbReference type="PANTHER" id="PTHR11834">
    <property type="entry name" value="TRANSCRIPTIONAL ENHANCER FACTOR TEF RELATED"/>
    <property type="match status" value="1"/>
</dbReference>
<feature type="region of interest" description="Disordered" evidence="7">
    <location>
        <begin position="676"/>
        <end position="725"/>
    </location>
</feature>
<dbReference type="PANTHER" id="PTHR11834:SF0">
    <property type="entry name" value="PROTEIN SCALLOPED"/>
    <property type="match status" value="1"/>
</dbReference>
<dbReference type="Gene3D" id="6.10.20.40">
    <property type="entry name" value="TEA/ATTS domain"/>
    <property type="match status" value="1"/>
</dbReference>
<dbReference type="EMBL" id="PDLM01000007">
    <property type="protein sequence ID" value="RDW73154.1"/>
    <property type="molecule type" value="Genomic_DNA"/>
</dbReference>
<feature type="compositionally biased region" description="Basic and acidic residues" evidence="7">
    <location>
        <begin position="47"/>
        <end position="58"/>
    </location>
</feature>
<comment type="similarity">
    <text evidence="2">Belongs to the TEC1 family.</text>
</comment>
<evidence type="ECO:0000256" key="7">
    <source>
        <dbReference type="SAM" id="MobiDB-lite"/>
    </source>
</evidence>
<dbReference type="Proteomes" id="UP000256645">
    <property type="component" value="Unassembled WGS sequence"/>
</dbReference>
<dbReference type="GO" id="GO:0005634">
    <property type="term" value="C:nucleus"/>
    <property type="evidence" value="ECO:0007669"/>
    <property type="project" value="UniProtKB-SubCell"/>
</dbReference>
<evidence type="ECO:0000256" key="1">
    <source>
        <dbReference type="ARBA" id="ARBA00004123"/>
    </source>
</evidence>
<comment type="caution">
    <text evidence="9">The sequence shown here is derived from an EMBL/GenBank/DDBJ whole genome shotgun (WGS) entry which is preliminary data.</text>
</comment>
<keyword evidence="10" id="KW-1185">Reference proteome</keyword>
<evidence type="ECO:0000256" key="5">
    <source>
        <dbReference type="ARBA" id="ARBA00023242"/>
    </source>
</evidence>
<dbReference type="OrthoDB" id="10006572at2759"/>
<feature type="domain" description="TEA" evidence="8">
    <location>
        <begin position="117"/>
        <end position="203"/>
    </location>
</feature>
<proteinExistence type="inferred from homology"/>
<keyword evidence="3" id="KW-0805">Transcription regulation</keyword>
<comment type="subcellular location">
    <subcellularLocation>
        <location evidence="1">Nucleus</location>
    </subcellularLocation>
</comment>
<dbReference type="STRING" id="1849047.A0A3D8RGZ8"/>
<accession>A0A3D8RGZ8</accession>
<feature type="region of interest" description="Disordered" evidence="7">
    <location>
        <begin position="44"/>
        <end position="107"/>
    </location>
</feature>
<dbReference type="InterPro" id="IPR050937">
    <property type="entry name" value="TEC1_TEAD_TF"/>
</dbReference>
<dbReference type="GO" id="GO:0000981">
    <property type="term" value="F:DNA-binding transcription factor activity, RNA polymerase II-specific"/>
    <property type="evidence" value="ECO:0007669"/>
    <property type="project" value="TreeGrafter"/>
</dbReference>
<dbReference type="InterPro" id="IPR038096">
    <property type="entry name" value="TEA/ATTS_sf"/>
</dbReference>
<protein>
    <recommendedName>
        <fullName evidence="8">TEA domain-containing protein</fullName>
    </recommendedName>
</protein>
<feature type="compositionally biased region" description="Basic residues" evidence="7">
    <location>
        <begin position="84"/>
        <end position="97"/>
    </location>
</feature>
<evidence type="ECO:0000313" key="9">
    <source>
        <dbReference type="EMBL" id="RDW73154.1"/>
    </source>
</evidence>
<gene>
    <name evidence="9" type="ORF">BP6252_07061</name>
</gene>
<reference evidence="9 10" key="1">
    <citation type="journal article" date="2018" name="IMA Fungus">
        <title>IMA Genome-F 9: Draft genome sequence of Annulohypoxylon stygium, Aspergillus mulundensis, Berkeleyomyces basicola (syn. Thielaviopsis basicola), Ceratocystis smalleyi, two Cercospora beticola strains, Coleophoma cylindrospora, Fusarium fracticaudum, Phialophora cf. hyalina, and Morchella septimelata.</title>
        <authorList>
            <person name="Wingfield B.D."/>
            <person name="Bills G.F."/>
            <person name="Dong Y."/>
            <person name="Huang W."/>
            <person name="Nel W.J."/>
            <person name="Swalarsk-Parry B.S."/>
            <person name="Vaghefi N."/>
            <person name="Wilken P.M."/>
            <person name="An Z."/>
            <person name="de Beer Z.W."/>
            <person name="De Vos L."/>
            <person name="Chen L."/>
            <person name="Duong T.A."/>
            <person name="Gao Y."/>
            <person name="Hammerbacher A."/>
            <person name="Kikkert J.R."/>
            <person name="Li Y."/>
            <person name="Li H."/>
            <person name="Li K."/>
            <person name="Li Q."/>
            <person name="Liu X."/>
            <person name="Ma X."/>
            <person name="Naidoo K."/>
            <person name="Pethybridge S.J."/>
            <person name="Sun J."/>
            <person name="Steenkamp E.T."/>
            <person name="van der Nest M.A."/>
            <person name="van Wyk S."/>
            <person name="Wingfield M.J."/>
            <person name="Xiong C."/>
            <person name="Yue Q."/>
            <person name="Zhang X."/>
        </authorList>
    </citation>
    <scope>NUCLEOTIDE SEQUENCE [LARGE SCALE GENOMIC DNA]</scope>
    <source>
        <strain evidence="9 10">BP6252</strain>
    </source>
</reference>
<evidence type="ECO:0000256" key="3">
    <source>
        <dbReference type="ARBA" id="ARBA00023015"/>
    </source>
</evidence>
<feature type="DNA-binding region" description="TEA" evidence="6">
    <location>
        <begin position="117"/>
        <end position="203"/>
    </location>
</feature>
<evidence type="ECO:0000256" key="2">
    <source>
        <dbReference type="ARBA" id="ARBA00008421"/>
    </source>
</evidence>
<feature type="compositionally biased region" description="Polar residues" evidence="7">
    <location>
        <begin position="10"/>
        <end position="28"/>
    </location>
</feature>
<dbReference type="SMART" id="SM00426">
    <property type="entry name" value="TEA"/>
    <property type="match status" value="1"/>
</dbReference>
<sequence length="746" mass="84018">MDHRRHILPSSFNAQDDPNGQSRVRQPLSDSAGNAQLHALASGGLYHDNKGSQPRVDRPIYTIPTVPSQPARQFNPNSLELRRQTTRRRRQHRHTRNPIHDSPQYQAYRARQIRDGAPESDQKWPEILEIAFLDALIDIPPMGRRKFSLRGKPHGRNELIAEYIWIAYQQGLPPGQKPDKAMMRSRKQVSSHIQVLKGFFREHPAFLRLFPAPRGANKNGFDDNFKSDATLRALSEGRVLSRRHDQYLEINQIINSNHVPMRPATFWLLISLGADPNGSWKYKSEEDIHNDRRVVHRYTGLSAERPRTNLESIPNWRSKWPFLATLHAANDLACDIIHMDVSLELTNEHAPEGAELLSRTEMIIPGTAFADSHWQSITSLTKPEQLYGHEEEVPHGATAFPIDVAEVTDTETRLRLQFPASPWAHAFTMLTRLQYQFEDMQKSQSGGNSNVRGPNKTARELINEVSMYQELRSAAPGMPYIRRAVIVWTFSKTKAGESGKTSWSYLDAAPSRSMIMSPPPNASHHVSASMNEQFNTWADTPLHLQQHNIMDTFPPGLVTPPQTAGLQSPFGSNYLNSMSHYDMPSEHLSFVSDATVDSDSTLVNHDNTANMDNFLSVPSTTLGSDYEQSASNWHLPNTEVFDADPAWASYSVPSTAAQLNWDSPAKANHTWNETQESQATEKHDWHSNAVSPTKQGYTEHDNENISTGLPPLSATTPVVSTTASQPQNWVSSDAFDYEAHLGNRLK</sequence>
<name>A0A3D8RGZ8_9HELO</name>
<keyword evidence="5" id="KW-0539">Nucleus</keyword>
<evidence type="ECO:0000256" key="4">
    <source>
        <dbReference type="ARBA" id="ARBA00023163"/>
    </source>
</evidence>
<dbReference type="Pfam" id="PF01285">
    <property type="entry name" value="TEA"/>
    <property type="match status" value="1"/>
</dbReference>
<feature type="region of interest" description="Disordered" evidence="7">
    <location>
        <begin position="1"/>
        <end position="28"/>
    </location>
</feature>